<organism evidence="1 2">
    <name type="scientific">Methanospirillum lacunae</name>
    <dbReference type="NCBI Taxonomy" id="668570"/>
    <lineage>
        <taxon>Archaea</taxon>
        <taxon>Methanobacteriati</taxon>
        <taxon>Methanobacteriota</taxon>
        <taxon>Stenosarchaea group</taxon>
        <taxon>Methanomicrobia</taxon>
        <taxon>Methanomicrobiales</taxon>
        <taxon>Methanospirillaceae</taxon>
        <taxon>Methanospirillum</taxon>
    </lineage>
</organism>
<dbReference type="EMBL" id="QGMY01000004">
    <property type="protein sequence ID" value="PWR73071.1"/>
    <property type="molecule type" value="Genomic_DNA"/>
</dbReference>
<evidence type="ECO:0000313" key="1">
    <source>
        <dbReference type="EMBL" id="PWR73071.1"/>
    </source>
</evidence>
<dbReference type="Proteomes" id="UP000245657">
    <property type="component" value="Unassembled WGS sequence"/>
</dbReference>
<dbReference type="AlphaFoldDB" id="A0A2V2NBW7"/>
<evidence type="ECO:0000313" key="2">
    <source>
        <dbReference type="Proteomes" id="UP000245657"/>
    </source>
</evidence>
<keyword evidence="2" id="KW-1185">Reference proteome</keyword>
<reference evidence="1 2" key="1">
    <citation type="submission" date="2018-05" db="EMBL/GenBank/DDBJ databases">
        <title>Draft genome of Methanospirillum lacunae Ki8-1.</title>
        <authorList>
            <person name="Dueholm M.S."/>
            <person name="Nielsen P.H."/>
            <person name="Bakmann L.F."/>
            <person name="Otzen D.E."/>
        </authorList>
    </citation>
    <scope>NUCLEOTIDE SEQUENCE [LARGE SCALE GENOMIC DNA]</scope>
    <source>
        <strain evidence="1 2">Ki8-1</strain>
    </source>
</reference>
<proteinExistence type="predicted"/>
<name>A0A2V2NBW7_9EURY</name>
<gene>
    <name evidence="1" type="ORF">DK846_05680</name>
</gene>
<comment type="caution">
    <text evidence="1">The sequence shown here is derived from an EMBL/GenBank/DDBJ whole genome shotgun (WGS) entry which is preliminary data.</text>
</comment>
<sequence>MRVKIESVNKKLHLLSSITRHDILNSLTAVIRYLSYAEDENDLGHLNRFIKKSYQIALLIKKLIKFTRYYQDIWVIEPIWQNTMAVFTISTKNINWET</sequence>
<protein>
    <submittedName>
        <fullName evidence="1">Uncharacterized protein</fullName>
    </submittedName>
</protein>
<accession>A0A2V2NBW7</accession>